<sequence length="208" mass="24194">MQNMNVSKAQRNKGRRDFLLLVAVFFLPIIIVLILYFNLDKWEIGGERNHGELIQPPRELRDIVMTDVQGEEFRFSDVRDRWLMIKFGGAQCNEKCRDELYLMRQIRLAQGGNRQRIVRIYISTDGAPKESLRNVLGDHPELKLVYGEQSEIKKIVELFKHDVGSGPDVQSMYLADPRGYLMMSYPDDYEPKGAIRDLERLLKFARSG</sequence>
<keyword evidence="3" id="KW-1015">Disulfide bond</keyword>
<keyword evidence="2" id="KW-0186">Copper</keyword>
<feature type="binding site" evidence="2">
    <location>
        <position position="92"/>
    </location>
    <ligand>
        <name>Cu cation</name>
        <dbReference type="ChEBI" id="CHEBI:23378"/>
    </ligand>
</feature>
<evidence type="ECO:0000256" key="4">
    <source>
        <dbReference type="SAM" id="Phobius"/>
    </source>
</evidence>
<keyword evidence="6" id="KW-1185">Reference proteome</keyword>
<evidence type="ECO:0000313" key="6">
    <source>
        <dbReference type="Proteomes" id="UP000294914"/>
    </source>
</evidence>
<proteinExistence type="inferred from homology"/>
<dbReference type="Gene3D" id="3.40.30.10">
    <property type="entry name" value="Glutaredoxin"/>
    <property type="match status" value="1"/>
</dbReference>
<keyword evidence="4" id="KW-0472">Membrane</keyword>
<keyword evidence="4" id="KW-0812">Transmembrane</keyword>
<evidence type="ECO:0000313" key="5">
    <source>
        <dbReference type="EMBL" id="TDY04092.1"/>
    </source>
</evidence>
<dbReference type="InterPro" id="IPR003782">
    <property type="entry name" value="SCO1/SenC"/>
</dbReference>
<evidence type="ECO:0000256" key="1">
    <source>
        <dbReference type="ARBA" id="ARBA00010996"/>
    </source>
</evidence>
<dbReference type="SUPFAM" id="SSF52833">
    <property type="entry name" value="Thioredoxin-like"/>
    <property type="match status" value="1"/>
</dbReference>
<protein>
    <submittedName>
        <fullName evidence="5">Cytochrome oxidase Cu insertion factor (SCO1/SenC/PrrC family)</fullName>
    </submittedName>
</protein>
<dbReference type="InterPro" id="IPR036249">
    <property type="entry name" value="Thioredoxin-like_sf"/>
</dbReference>
<dbReference type="Proteomes" id="UP000294914">
    <property type="component" value="Unassembled WGS sequence"/>
</dbReference>
<keyword evidence="2" id="KW-0479">Metal-binding</keyword>
<feature type="transmembrane region" description="Helical" evidence="4">
    <location>
        <begin position="18"/>
        <end position="39"/>
    </location>
</feature>
<dbReference type="AlphaFoldDB" id="A0A4R8ISS2"/>
<comment type="caution">
    <text evidence="5">The sequence shown here is derived from an EMBL/GenBank/DDBJ whole genome shotgun (WGS) entry which is preliminary data.</text>
</comment>
<name>A0A4R8ISS2_9GAMM</name>
<dbReference type="RefSeq" id="WP_134080697.1">
    <property type="nucleotide sequence ID" value="NZ_SOQX01000001.1"/>
</dbReference>
<dbReference type="OrthoDB" id="9785445at2"/>
<dbReference type="Pfam" id="PF02630">
    <property type="entry name" value="SCO1-SenC"/>
    <property type="match status" value="1"/>
</dbReference>
<dbReference type="GO" id="GO:0046872">
    <property type="term" value="F:metal ion binding"/>
    <property type="evidence" value="ECO:0007669"/>
    <property type="project" value="UniProtKB-KW"/>
</dbReference>
<evidence type="ECO:0000256" key="2">
    <source>
        <dbReference type="PIRSR" id="PIRSR603782-1"/>
    </source>
</evidence>
<accession>A0A4R8ISS2</accession>
<gene>
    <name evidence="5" type="ORF">EDC23_0464</name>
</gene>
<dbReference type="EMBL" id="SOQX01000001">
    <property type="protein sequence ID" value="TDY04092.1"/>
    <property type="molecule type" value="Genomic_DNA"/>
</dbReference>
<organism evidence="5 6">
    <name type="scientific">Thiohalophilus thiocyanatoxydans</name>
    <dbReference type="NCBI Taxonomy" id="381308"/>
    <lineage>
        <taxon>Bacteria</taxon>
        <taxon>Pseudomonadati</taxon>
        <taxon>Pseudomonadota</taxon>
        <taxon>Gammaproteobacteria</taxon>
        <taxon>Thiohalomonadales</taxon>
        <taxon>Thiohalophilaceae</taxon>
        <taxon>Thiohalophilus</taxon>
    </lineage>
</organism>
<feature type="disulfide bond" description="Redox-active" evidence="3">
    <location>
        <begin position="92"/>
        <end position="96"/>
    </location>
</feature>
<evidence type="ECO:0000256" key="3">
    <source>
        <dbReference type="PIRSR" id="PIRSR603782-2"/>
    </source>
</evidence>
<reference evidence="5 6" key="1">
    <citation type="submission" date="2019-03" db="EMBL/GenBank/DDBJ databases">
        <title>Genomic Encyclopedia of Type Strains, Phase IV (KMG-IV): sequencing the most valuable type-strain genomes for metagenomic binning, comparative biology and taxonomic classification.</title>
        <authorList>
            <person name="Goeker M."/>
        </authorList>
    </citation>
    <scope>NUCLEOTIDE SEQUENCE [LARGE SCALE GENOMIC DNA]</scope>
    <source>
        <strain evidence="5 6">DSM 16326</strain>
    </source>
</reference>
<comment type="similarity">
    <text evidence="1">Belongs to the SCO1/2 family.</text>
</comment>
<feature type="binding site" evidence="2">
    <location>
        <position position="96"/>
    </location>
    <ligand>
        <name>Cu cation</name>
        <dbReference type="ChEBI" id="CHEBI:23378"/>
    </ligand>
</feature>
<keyword evidence="4" id="KW-1133">Transmembrane helix</keyword>